<proteinExistence type="predicted"/>
<protein>
    <submittedName>
        <fullName evidence="1">Uncharacterized protein</fullName>
    </submittedName>
</protein>
<dbReference type="AlphaFoldDB" id="A0A0W0FPV5"/>
<reference evidence="1 2" key="1">
    <citation type="submission" date="2015-12" db="EMBL/GenBank/DDBJ databases">
        <title>Draft genome sequence of Moniliophthora roreri, the causal agent of frosty pod rot of cacao.</title>
        <authorList>
            <person name="Aime M.C."/>
            <person name="Diaz-Valderrama J.R."/>
            <person name="Kijpornyongpan T."/>
            <person name="Phillips-Mora W."/>
        </authorList>
    </citation>
    <scope>NUCLEOTIDE SEQUENCE [LARGE SCALE GENOMIC DNA]</scope>
    <source>
        <strain evidence="1 2">MCA 2952</strain>
    </source>
</reference>
<name>A0A0W0FPV5_MONRR</name>
<dbReference type="Proteomes" id="UP000054988">
    <property type="component" value="Unassembled WGS sequence"/>
</dbReference>
<gene>
    <name evidence="1" type="ORF">WG66_9016</name>
</gene>
<evidence type="ECO:0000313" key="2">
    <source>
        <dbReference type="Proteomes" id="UP000054988"/>
    </source>
</evidence>
<organism evidence="1 2">
    <name type="scientific">Moniliophthora roreri</name>
    <name type="common">Frosty pod rot fungus</name>
    <name type="synonym">Monilia roreri</name>
    <dbReference type="NCBI Taxonomy" id="221103"/>
    <lineage>
        <taxon>Eukaryota</taxon>
        <taxon>Fungi</taxon>
        <taxon>Dikarya</taxon>
        <taxon>Basidiomycota</taxon>
        <taxon>Agaricomycotina</taxon>
        <taxon>Agaricomycetes</taxon>
        <taxon>Agaricomycetidae</taxon>
        <taxon>Agaricales</taxon>
        <taxon>Marasmiineae</taxon>
        <taxon>Marasmiaceae</taxon>
        <taxon>Moniliophthora</taxon>
    </lineage>
</organism>
<sequence length="115" mass="13570">MPCPDTDAGPRTQWNMLLEEAMKEIWDTTVQKIMSKISKFEELIPMTLQPWLEEFENALTLAQIKIDKSMIYLAMTKFSYELHQQLQDPKEILGLSWMDFKKMLFEEFSESIDNG</sequence>
<accession>A0A0W0FPV5</accession>
<evidence type="ECO:0000313" key="1">
    <source>
        <dbReference type="EMBL" id="KTB38412.1"/>
    </source>
</evidence>
<dbReference type="EMBL" id="LATX01001765">
    <property type="protein sequence ID" value="KTB38412.1"/>
    <property type="molecule type" value="Genomic_DNA"/>
</dbReference>
<comment type="caution">
    <text evidence="1">The sequence shown here is derived from an EMBL/GenBank/DDBJ whole genome shotgun (WGS) entry which is preliminary data.</text>
</comment>